<gene>
    <name evidence="1" type="ORF">ACFO3E_16225</name>
</gene>
<organism evidence="1 2">
    <name type="scientific">Sphingobium tyrosinilyticum</name>
    <dbReference type="NCBI Taxonomy" id="2715436"/>
    <lineage>
        <taxon>Bacteria</taxon>
        <taxon>Pseudomonadati</taxon>
        <taxon>Pseudomonadota</taxon>
        <taxon>Alphaproteobacteria</taxon>
        <taxon>Sphingomonadales</taxon>
        <taxon>Sphingomonadaceae</taxon>
        <taxon>Sphingobium</taxon>
    </lineage>
</organism>
<sequence length="78" mass="8523">MSGATICGIGFTPTHDGQTALVVELDFGQGSRSKVQIEEADGIREVLQRARVRDVRDLVGLSWSVLDVRRPQFGIPTL</sequence>
<accession>A0ABV9F2B8</accession>
<protein>
    <submittedName>
        <fullName evidence="1">Uncharacterized protein</fullName>
    </submittedName>
</protein>
<dbReference type="Proteomes" id="UP001595957">
    <property type="component" value="Unassembled WGS sequence"/>
</dbReference>
<dbReference type="RefSeq" id="WP_380806223.1">
    <property type="nucleotide sequence ID" value="NZ_JBHSFZ010000058.1"/>
</dbReference>
<name>A0ABV9F2B8_9SPHN</name>
<proteinExistence type="predicted"/>
<evidence type="ECO:0000313" key="2">
    <source>
        <dbReference type="Proteomes" id="UP001595957"/>
    </source>
</evidence>
<reference evidence="2" key="1">
    <citation type="journal article" date="2019" name="Int. J. Syst. Evol. Microbiol.">
        <title>The Global Catalogue of Microorganisms (GCM) 10K type strain sequencing project: providing services to taxonomists for standard genome sequencing and annotation.</title>
        <authorList>
            <consortium name="The Broad Institute Genomics Platform"/>
            <consortium name="The Broad Institute Genome Sequencing Center for Infectious Disease"/>
            <person name="Wu L."/>
            <person name="Ma J."/>
        </authorList>
    </citation>
    <scope>NUCLEOTIDE SEQUENCE [LARGE SCALE GENOMIC DNA]</scope>
    <source>
        <strain evidence="2">NBRC 103632</strain>
    </source>
</reference>
<dbReference type="EMBL" id="JBHSFZ010000058">
    <property type="protein sequence ID" value="MFC4595707.1"/>
    <property type="molecule type" value="Genomic_DNA"/>
</dbReference>
<keyword evidence="2" id="KW-1185">Reference proteome</keyword>
<evidence type="ECO:0000313" key="1">
    <source>
        <dbReference type="EMBL" id="MFC4595707.1"/>
    </source>
</evidence>
<comment type="caution">
    <text evidence="1">The sequence shown here is derived from an EMBL/GenBank/DDBJ whole genome shotgun (WGS) entry which is preliminary data.</text>
</comment>